<feature type="transmembrane region" description="Helical" evidence="10">
    <location>
        <begin position="303"/>
        <end position="323"/>
    </location>
</feature>
<sequence length="564" mass="64086">MKFLRLFLILFLSFNCIVANNFEEALFVNKFPMDKRLQQIQDSLKGVGSIDALKKLYTYIEVNKKDSLNYVDGTIVLGDYLQDNGDFKKSTLMYDQILPYIKNDYEKLQWVFFKKGANFQRDGAVDSAFVNYKKAVEIGKKVLKHEDLKAKIHGNLLGIYYLKEDYDKAIEHSKIAANYQKKLGNKSIEAGLLNNVGTIYCRQEKYKEALKSFKSALEIVKDGESDLEKQARNVSYINIAYAYSGLGRYKEAYENQDVYLELNDSLHQELKYKEIAEIESKYNVAAKEKIAEIEKERRQKAEYLSYTLGIAILFLLGGIYVLYKILKLNKKNAKLEIQQKQLVHQSKLDKIKSETQSKILAATLDGRLVERKNIASVLHDNISALMSAANLHLFASRKKIKGEIPEEIEKSQSIISEASESIRNLSHTLIPTVLLKFGLDISINDLCEKSSNSKIRLSSEAVNISRFDQDFEIKMFNVISELINNMLKHSNASKGLIKLEQLNGDLKIVVIDNGIGFDINKVRIKDGVGLSQVEARICALGGLIKFNNAEENGSRVFISVPIVY</sequence>
<dbReference type="InterPro" id="IPR003594">
    <property type="entry name" value="HATPase_dom"/>
</dbReference>
<evidence type="ECO:0000256" key="11">
    <source>
        <dbReference type="SAM" id="SignalP"/>
    </source>
</evidence>
<evidence type="ECO:0000256" key="10">
    <source>
        <dbReference type="SAM" id="Phobius"/>
    </source>
</evidence>
<feature type="chain" id="PRO_5011438978" description="histidine kinase" evidence="11">
    <location>
        <begin position="20"/>
        <end position="564"/>
    </location>
</feature>
<feature type="repeat" description="TPR" evidence="9">
    <location>
        <begin position="190"/>
        <end position="223"/>
    </location>
</feature>
<evidence type="ECO:0000256" key="6">
    <source>
        <dbReference type="ARBA" id="ARBA00022777"/>
    </source>
</evidence>
<feature type="signal peptide" evidence="11">
    <location>
        <begin position="1"/>
        <end position="19"/>
    </location>
</feature>
<dbReference type="GO" id="GO:0005524">
    <property type="term" value="F:ATP binding"/>
    <property type="evidence" value="ECO:0007669"/>
    <property type="project" value="UniProtKB-KW"/>
</dbReference>
<evidence type="ECO:0000256" key="2">
    <source>
        <dbReference type="ARBA" id="ARBA00012438"/>
    </source>
</evidence>
<dbReference type="SUPFAM" id="SSF55874">
    <property type="entry name" value="ATPase domain of HSP90 chaperone/DNA topoisomerase II/histidine kinase"/>
    <property type="match status" value="1"/>
</dbReference>
<comment type="catalytic activity">
    <reaction evidence="1">
        <text>ATP + protein L-histidine = ADP + protein N-phospho-L-histidine.</text>
        <dbReference type="EC" id="2.7.13.3"/>
    </reaction>
</comment>
<dbReference type="Pfam" id="PF07730">
    <property type="entry name" value="HisKA_3"/>
    <property type="match status" value="1"/>
</dbReference>
<evidence type="ECO:0000259" key="12">
    <source>
        <dbReference type="PROSITE" id="PS50109"/>
    </source>
</evidence>
<dbReference type="SMART" id="SM00028">
    <property type="entry name" value="TPR"/>
    <property type="match status" value="3"/>
</dbReference>
<evidence type="ECO:0000256" key="3">
    <source>
        <dbReference type="ARBA" id="ARBA00022553"/>
    </source>
</evidence>
<evidence type="ECO:0000256" key="5">
    <source>
        <dbReference type="ARBA" id="ARBA00022741"/>
    </source>
</evidence>
<keyword evidence="6 13" id="KW-0418">Kinase</keyword>
<keyword evidence="10" id="KW-0812">Transmembrane</keyword>
<dbReference type="STRING" id="762486.SAMN05444411_101948"/>
<evidence type="ECO:0000313" key="13">
    <source>
        <dbReference type="EMBL" id="SDW54369.1"/>
    </source>
</evidence>
<protein>
    <recommendedName>
        <fullName evidence="2">histidine kinase</fullName>
        <ecNumber evidence="2">2.7.13.3</ecNumber>
    </recommendedName>
</protein>
<dbReference type="InterPro" id="IPR011990">
    <property type="entry name" value="TPR-like_helical_dom_sf"/>
</dbReference>
<accession>A0A1H2UFP4</accession>
<dbReference type="Proteomes" id="UP000199595">
    <property type="component" value="Unassembled WGS sequence"/>
</dbReference>
<dbReference type="SUPFAM" id="SSF48452">
    <property type="entry name" value="TPR-like"/>
    <property type="match status" value="1"/>
</dbReference>
<reference evidence="13 14" key="1">
    <citation type="submission" date="2016-10" db="EMBL/GenBank/DDBJ databases">
        <authorList>
            <person name="de Groot N.N."/>
        </authorList>
    </citation>
    <scope>NUCLEOTIDE SEQUENCE [LARGE SCALE GENOMIC DNA]</scope>
    <source>
        <strain evidence="13 14">DSM 24956</strain>
    </source>
</reference>
<dbReference type="PANTHER" id="PTHR24421:SF10">
    <property type="entry name" value="NITRATE_NITRITE SENSOR PROTEIN NARQ"/>
    <property type="match status" value="1"/>
</dbReference>
<evidence type="ECO:0000313" key="14">
    <source>
        <dbReference type="Proteomes" id="UP000199595"/>
    </source>
</evidence>
<dbReference type="SMART" id="SM00387">
    <property type="entry name" value="HATPase_c"/>
    <property type="match status" value="1"/>
</dbReference>
<organism evidence="13 14">
    <name type="scientific">Lutibacter oricola</name>
    <dbReference type="NCBI Taxonomy" id="762486"/>
    <lineage>
        <taxon>Bacteria</taxon>
        <taxon>Pseudomonadati</taxon>
        <taxon>Bacteroidota</taxon>
        <taxon>Flavobacteriia</taxon>
        <taxon>Flavobacteriales</taxon>
        <taxon>Flavobacteriaceae</taxon>
        <taxon>Lutibacter</taxon>
    </lineage>
</organism>
<dbReference type="PANTHER" id="PTHR24421">
    <property type="entry name" value="NITRATE/NITRITE SENSOR PROTEIN NARX-RELATED"/>
    <property type="match status" value="1"/>
</dbReference>
<dbReference type="InterPro" id="IPR036890">
    <property type="entry name" value="HATPase_C_sf"/>
</dbReference>
<dbReference type="InterPro" id="IPR050482">
    <property type="entry name" value="Sensor_HK_TwoCompSys"/>
</dbReference>
<dbReference type="RefSeq" id="WP_090120224.1">
    <property type="nucleotide sequence ID" value="NZ_FNNJ01000001.1"/>
</dbReference>
<dbReference type="Pfam" id="PF02518">
    <property type="entry name" value="HATPase_c"/>
    <property type="match status" value="1"/>
</dbReference>
<keyword evidence="10" id="KW-0472">Membrane</keyword>
<dbReference type="Pfam" id="PF13424">
    <property type="entry name" value="TPR_12"/>
    <property type="match status" value="1"/>
</dbReference>
<keyword evidence="4" id="KW-0808">Transferase</keyword>
<dbReference type="GO" id="GO:0046983">
    <property type="term" value="F:protein dimerization activity"/>
    <property type="evidence" value="ECO:0007669"/>
    <property type="project" value="InterPro"/>
</dbReference>
<keyword evidence="11" id="KW-0732">Signal</keyword>
<keyword evidence="9" id="KW-0802">TPR repeat</keyword>
<dbReference type="Gene3D" id="1.25.40.10">
    <property type="entry name" value="Tetratricopeptide repeat domain"/>
    <property type="match status" value="2"/>
</dbReference>
<evidence type="ECO:0000256" key="4">
    <source>
        <dbReference type="ARBA" id="ARBA00022679"/>
    </source>
</evidence>
<dbReference type="GO" id="GO:0000155">
    <property type="term" value="F:phosphorelay sensor kinase activity"/>
    <property type="evidence" value="ECO:0007669"/>
    <property type="project" value="InterPro"/>
</dbReference>
<dbReference type="EMBL" id="FNNJ01000001">
    <property type="protein sequence ID" value="SDW54369.1"/>
    <property type="molecule type" value="Genomic_DNA"/>
</dbReference>
<dbReference type="EC" id="2.7.13.3" evidence="2"/>
<dbReference type="GO" id="GO:0016020">
    <property type="term" value="C:membrane"/>
    <property type="evidence" value="ECO:0007669"/>
    <property type="project" value="InterPro"/>
</dbReference>
<dbReference type="InterPro" id="IPR019734">
    <property type="entry name" value="TPR_rpt"/>
</dbReference>
<keyword evidence="8" id="KW-0902">Two-component regulatory system</keyword>
<evidence type="ECO:0000256" key="9">
    <source>
        <dbReference type="PROSITE-ProRule" id="PRU00339"/>
    </source>
</evidence>
<proteinExistence type="predicted"/>
<keyword evidence="10" id="KW-1133">Transmembrane helix</keyword>
<keyword evidence="7" id="KW-0067">ATP-binding</keyword>
<evidence type="ECO:0000256" key="7">
    <source>
        <dbReference type="ARBA" id="ARBA00022840"/>
    </source>
</evidence>
<dbReference type="OrthoDB" id="9760839at2"/>
<gene>
    <name evidence="13" type="ORF">SAMN05444411_101948</name>
</gene>
<feature type="domain" description="Histidine kinase" evidence="12">
    <location>
        <begin position="373"/>
        <end position="564"/>
    </location>
</feature>
<evidence type="ECO:0000256" key="8">
    <source>
        <dbReference type="ARBA" id="ARBA00023012"/>
    </source>
</evidence>
<evidence type="ECO:0000256" key="1">
    <source>
        <dbReference type="ARBA" id="ARBA00000085"/>
    </source>
</evidence>
<dbReference type="PROSITE" id="PS50109">
    <property type="entry name" value="HIS_KIN"/>
    <property type="match status" value="1"/>
</dbReference>
<dbReference type="Gene3D" id="3.30.565.10">
    <property type="entry name" value="Histidine kinase-like ATPase, C-terminal domain"/>
    <property type="match status" value="1"/>
</dbReference>
<name>A0A1H2UFP4_9FLAO</name>
<dbReference type="AlphaFoldDB" id="A0A1H2UFP4"/>
<keyword evidence="3" id="KW-0597">Phosphoprotein</keyword>
<dbReference type="PROSITE" id="PS50005">
    <property type="entry name" value="TPR"/>
    <property type="match status" value="1"/>
</dbReference>
<dbReference type="InterPro" id="IPR005467">
    <property type="entry name" value="His_kinase_dom"/>
</dbReference>
<dbReference type="InterPro" id="IPR011712">
    <property type="entry name" value="Sig_transdc_His_kin_sub3_dim/P"/>
</dbReference>
<keyword evidence="14" id="KW-1185">Reference proteome</keyword>
<keyword evidence="5" id="KW-0547">Nucleotide-binding</keyword>